<dbReference type="GO" id="GO:0000455">
    <property type="term" value="P:enzyme-directed rRNA pseudouridine synthesis"/>
    <property type="evidence" value="ECO:0007669"/>
    <property type="project" value="TreeGrafter"/>
</dbReference>
<protein>
    <recommendedName>
        <fullName evidence="4">RNA pseudouridylate synthase</fullName>
    </recommendedName>
    <alternativeName>
        <fullName evidence="5">RNA-uridine isomerase</fullName>
    </alternativeName>
</protein>
<comment type="similarity">
    <text evidence="2">Belongs to the pseudouridine synthase RluA family.</text>
</comment>
<dbReference type="CDD" id="cd02869">
    <property type="entry name" value="PseudoU_synth_RluA_like"/>
    <property type="match status" value="1"/>
</dbReference>
<dbReference type="PANTHER" id="PTHR21600:SF44">
    <property type="entry name" value="RIBOSOMAL LARGE SUBUNIT PSEUDOURIDINE SYNTHASE D"/>
    <property type="match status" value="1"/>
</dbReference>
<dbReference type="Gene3D" id="3.10.290.10">
    <property type="entry name" value="RNA-binding S4 domain"/>
    <property type="match status" value="1"/>
</dbReference>
<dbReference type="CDD" id="cd00165">
    <property type="entry name" value="S4"/>
    <property type="match status" value="1"/>
</dbReference>
<evidence type="ECO:0000256" key="3">
    <source>
        <dbReference type="ARBA" id="ARBA00023235"/>
    </source>
</evidence>
<feature type="domain" description="RNA-binding S4" evidence="7">
    <location>
        <begin position="15"/>
        <end position="79"/>
    </location>
</feature>
<keyword evidence="6" id="KW-0694">RNA-binding</keyword>
<dbReference type="SUPFAM" id="SSF55120">
    <property type="entry name" value="Pseudouridine synthase"/>
    <property type="match status" value="1"/>
</dbReference>
<proteinExistence type="inferred from homology"/>
<dbReference type="PANTHER" id="PTHR21600">
    <property type="entry name" value="MITOCHONDRIAL RNA PSEUDOURIDINE SYNTHASE"/>
    <property type="match status" value="1"/>
</dbReference>
<dbReference type="AlphaFoldDB" id="A0A7X2TM22"/>
<evidence type="ECO:0000256" key="4">
    <source>
        <dbReference type="ARBA" id="ARBA00031870"/>
    </source>
</evidence>
<sequence length="333" mass="37481">MRTISLNVTAEDDNSRIDTFLTDHLEELSRSYVQKLIRNGGVLVGQKPVRASFRVKEDDQVFLSLPDDREPDIQPENIPLDILYEDEDLLVVNKPKGMVVHPAPGHMEHTLVNALLYHCRGSLSGINGVLRPGIVHRIDRDTTGALVVCKNDRTHRALAEQLAVHSIHRKYRAIVHGCFREDKLPQAVSPKERPFLTCEWESAGQDGKELRFCVRGNIGRDKNDRKKMTVVDAAFGKPAVTHVTVLRTMKEYSYIECELETGRTHQIRVHMAHIGHPVLGDPVYGPARCPVKGLEGQTLHAMTLGFIHPGTGKYLECTAELPEYFQKLLKILP</sequence>
<evidence type="ECO:0000259" key="7">
    <source>
        <dbReference type="SMART" id="SM00363"/>
    </source>
</evidence>
<dbReference type="EMBL" id="VUMV01000001">
    <property type="protein sequence ID" value="MST80799.1"/>
    <property type="molecule type" value="Genomic_DNA"/>
</dbReference>
<gene>
    <name evidence="8" type="ORF">FYJ60_00410</name>
</gene>
<comment type="caution">
    <text evidence="8">The sequence shown here is derived from an EMBL/GenBank/DDBJ whole genome shotgun (WGS) entry which is preliminary data.</text>
</comment>
<comment type="catalytic activity">
    <reaction evidence="1">
        <text>a uridine in RNA = a pseudouridine in RNA</text>
        <dbReference type="Rhea" id="RHEA:48348"/>
        <dbReference type="Rhea" id="RHEA-COMP:12068"/>
        <dbReference type="Rhea" id="RHEA-COMP:12069"/>
        <dbReference type="ChEBI" id="CHEBI:65314"/>
        <dbReference type="ChEBI" id="CHEBI:65315"/>
    </reaction>
</comment>
<evidence type="ECO:0000256" key="6">
    <source>
        <dbReference type="PROSITE-ProRule" id="PRU00182"/>
    </source>
</evidence>
<dbReference type="InterPro" id="IPR020103">
    <property type="entry name" value="PsdUridine_synth_cat_dom_sf"/>
</dbReference>
<dbReference type="InterPro" id="IPR036986">
    <property type="entry name" value="S4_RNA-bd_sf"/>
</dbReference>
<name>A0A7X2TM22_9FIRM</name>
<dbReference type="Gene3D" id="3.30.2350.10">
    <property type="entry name" value="Pseudouridine synthase"/>
    <property type="match status" value="1"/>
</dbReference>
<keyword evidence="9" id="KW-1185">Reference proteome</keyword>
<dbReference type="Pfam" id="PF01479">
    <property type="entry name" value="S4"/>
    <property type="match status" value="1"/>
</dbReference>
<keyword evidence="3" id="KW-0413">Isomerase</keyword>
<dbReference type="PROSITE" id="PS50889">
    <property type="entry name" value="S4"/>
    <property type="match status" value="1"/>
</dbReference>
<dbReference type="GO" id="GO:0003723">
    <property type="term" value="F:RNA binding"/>
    <property type="evidence" value="ECO:0007669"/>
    <property type="project" value="UniProtKB-KW"/>
</dbReference>
<reference evidence="8 9" key="1">
    <citation type="submission" date="2019-08" db="EMBL/GenBank/DDBJ databases">
        <title>In-depth cultivation of the pig gut microbiome towards novel bacterial diversity and tailored functional studies.</title>
        <authorList>
            <person name="Wylensek D."/>
            <person name="Hitch T.C.A."/>
            <person name="Clavel T."/>
        </authorList>
    </citation>
    <scope>NUCLEOTIDE SEQUENCE [LARGE SCALE GENOMIC DNA]</scope>
    <source>
        <strain evidence="8 9">Oil+RF-744-WCA-WT-13</strain>
    </source>
</reference>
<dbReference type="Pfam" id="PF00849">
    <property type="entry name" value="PseudoU_synth_2"/>
    <property type="match status" value="1"/>
</dbReference>
<evidence type="ECO:0000256" key="2">
    <source>
        <dbReference type="ARBA" id="ARBA00010876"/>
    </source>
</evidence>
<dbReference type="SUPFAM" id="SSF55174">
    <property type="entry name" value="Alpha-L RNA-binding motif"/>
    <property type="match status" value="1"/>
</dbReference>
<evidence type="ECO:0000313" key="9">
    <source>
        <dbReference type="Proteomes" id="UP000466864"/>
    </source>
</evidence>
<dbReference type="SMART" id="SM00363">
    <property type="entry name" value="S4"/>
    <property type="match status" value="1"/>
</dbReference>
<accession>A0A7X2TM22</accession>
<evidence type="ECO:0000256" key="5">
    <source>
        <dbReference type="ARBA" id="ARBA00033164"/>
    </source>
</evidence>
<dbReference type="Proteomes" id="UP000466864">
    <property type="component" value="Unassembled WGS sequence"/>
</dbReference>
<dbReference type="RefSeq" id="WP_154456618.1">
    <property type="nucleotide sequence ID" value="NZ_VUMV01000001.1"/>
</dbReference>
<dbReference type="InterPro" id="IPR002942">
    <property type="entry name" value="S4_RNA-bd"/>
</dbReference>
<evidence type="ECO:0000313" key="8">
    <source>
        <dbReference type="EMBL" id="MST80799.1"/>
    </source>
</evidence>
<dbReference type="GO" id="GO:0120159">
    <property type="term" value="F:rRNA pseudouridine synthase activity"/>
    <property type="evidence" value="ECO:0007669"/>
    <property type="project" value="UniProtKB-ARBA"/>
</dbReference>
<dbReference type="PROSITE" id="PS01129">
    <property type="entry name" value="PSI_RLU"/>
    <property type="match status" value="1"/>
</dbReference>
<organism evidence="8 9">
    <name type="scientific">Bilifractor porci</name>
    <dbReference type="NCBI Taxonomy" id="2606636"/>
    <lineage>
        <taxon>Bacteria</taxon>
        <taxon>Bacillati</taxon>
        <taxon>Bacillota</taxon>
        <taxon>Clostridia</taxon>
        <taxon>Lachnospirales</taxon>
        <taxon>Lachnospiraceae</taxon>
        <taxon>Bilifractor</taxon>
    </lineage>
</organism>
<dbReference type="InterPro" id="IPR006224">
    <property type="entry name" value="PsdUridine_synth_RluA-like_CS"/>
</dbReference>
<dbReference type="InterPro" id="IPR050188">
    <property type="entry name" value="RluA_PseudoU_synthase"/>
</dbReference>
<dbReference type="InterPro" id="IPR006145">
    <property type="entry name" value="PsdUridine_synth_RsuA/RluA"/>
</dbReference>
<evidence type="ECO:0000256" key="1">
    <source>
        <dbReference type="ARBA" id="ARBA00000073"/>
    </source>
</evidence>